<evidence type="ECO:0000256" key="2">
    <source>
        <dbReference type="ARBA" id="ARBA00022827"/>
    </source>
</evidence>
<feature type="domain" description="FAD-binding" evidence="5">
    <location>
        <begin position="3"/>
        <end position="330"/>
    </location>
</feature>
<accession>A0A8J3Z6V6</accession>
<keyword evidence="4 6" id="KW-0503">Monooxygenase</keyword>
<keyword evidence="7" id="KW-1185">Reference proteome</keyword>
<dbReference type="RefSeq" id="WP_203994483.1">
    <property type="nucleotide sequence ID" value="NZ_BOPG01000024.1"/>
</dbReference>
<keyword evidence="3" id="KW-0560">Oxidoreductase</keyword>
<evidence type="ECO:0000256" key="4">
    <source>
        <dbReference type="ARBA" id="ARBA00023033"/>
    </source>
</evidence>
<comment type="caution">
    <text evidence="6">The sequence shown here is derived from an EMBL/GenBank/DDBJ whole genome shotgun (WGS) entry which is preliminary data.</text>
</comment>
<evidence type="ECO:0000259" key="5">
    <source>
        <dbReference type="Pfam" id="PF01494"/>
    </source>
</evidence>
<gene>
    <name evidence="6" type="ORF">Vau01_038470</name>
</gene>
<sequence length="365" mass="38950">MRIVVVGAGLSGSLLAQGLSGAGVDVALYEREAPGQAQGYRIHIAPEGDLALRACLPADLYERVLATAAGRRGAGWRVLDPTLNVVQETLVPETAGEAEHGRHLTVDRLTLRRILVTGLDVQYATPFRRYELLDDGRVRVFLGDGRVDEADLLVGADGTHSPVRKQLLPHAEVVELGITEIFGRTPLTDEVHALAPAVAIDGFCAVTGTDGRFMPLAAHRFLPGAAGEDYLMWVVAGPAAMFPADLSTMDKPALRKTAADLVSDWHPSLSAIVGLGDPGSVHTTTMRTAQPVPPWDTVPVTLMGDAIHTMVPQGTSASVALRDAALLCRRVTEGPLLKAVHAYEAEMLEYGFAEVERSLRSASNH</sequence>
<dbReference type="Gene3D" id="3.50.50.60">
    <property type="entry name" value="FAD/NAD(P)-binding domain"/>
    <property type="match status" value="1"/>
</dbReference>
<dbReference type="SUPFAM" id="SSF51905">
    <property type="entry name" value="FAD/NAD(P)-binding domain"/>
    <property type="match status" value="1"/>
</dbReference>
<dbReference type="EMBL" id="BOPG01000024">
    <property type="protein sequence ID" value="GIJ56331.1"/>
    <property type="molecule type" value="Genomic_DNA"/>
</dbReference>
<dbReference type="AlphaFoldDB" id="A0A8J3Z6V6"/>
<evidence type="ECO:0000256" key="1">
    <source>
        <dbReference type="ARBA" id="ARBA00022630"/>
    </source>
</evidence>
<dbReference type="Pfam" id="PF01494">
    <property type="entry name" value="FAD_binding_3"/>
    <property type="match status" value="1"/>
</dbReference>
<dbReference type="InterPro" id="IPR036188">
    <property type="entry name" value="FAD/NAD-bd_sf"/>
</dbReference>
<evidence type="ECO:0000313" key="7">
    <source>
        <dbReference type="Proteomes" id="UP000612585"/>
    </source>
</evidence>
<evidence type="ECO:0000256" key="3">
    <source>
        <dbReference type="ARBA" id="ARBA00023002"/>
    </source>
</evidence>
<proteinExistence type="predicted"/>
<keyword evidence="1" id="KW-0285">Flavoprotein</keyword>
<protein>
    <submittedName>
        <fullName evidence="6">Monooxygenase</fullName>
    </submittedName>
</protein>
<dbReference type="PRINTS" id="PR00420">
    <property type="entry name" value="RNGMNOXGNASE"/>
</dbReference>
<dbReference type="PANTHER" id="PTHR47178:SF5">
    <property type="entry name" value="FAD-BINDING DOMAIN-CONTAINING PROTEIN"/>
    <property type="match status" value="1"/>
</dbReference>
<keyword evidence="2" id="KW-0274">FAD</keyword>
<organism evidence="6 7">
    <name type="scientific">Virgisporangium aurantiacum</name>
    <dbReference type="NCBI Taxonomy" id="175570"/>
    <lineage>
        <taxon>Bacteria</taxon>
        <taxon>Bacillati</taxon>
        <taxon>Actinomycetota</taxon>
        <taxon>Actinomycetes</taxon>
        <taxon>Micromonosporales</taxon>
        <taxon>Micromonosporaceae</taxon>
        <taxon>Virgisporangium</taxon>
    </lineage>
</organism>
<dbReference type="GO" id="GO:0071949">
    <property type="term" value="F:FAD binding"/>
    <property type="evidence" value="ECO:0007669"/>
    <property type="project" value="InterPro"/>
</dbReference>
<dbReference type="Proteomes" id="UP000612585">
    <property type="component" value="Unassembled WGS sequence"/>
</dbReference>
<dbReference type="GO" id="GO:0004497">
    <property type="term" value="F:monooxygenase activity"/>
    <property type="evidence" value="ECO:0007669"/>
    <property type="project" value="UniProtKB-KW"/>
</dbReference>
<evidence type="ECO:0000313" key="6">
    <source>
        <dbReference type="EMBL" id="GIJ56331.1"/>
    </source>
</evidence>
<dbReference type="PANTHER" id="PTHR47178">
    <property type="entry name" value="MONOOXYGENASE, FAD-BINDING"/>
    <property type="match status" value="1"/>
</dbReference>
<dbReference type="InterPro" id="IPR002938">
    <property type="entry name" value="FAD-bd"/>
</dbReference>
<reference evidence="6" key="1">
    <citation type="submission" date="2021-01" db="EMBL/GenBank/DDBJ databases">
        <title>Whole genome shotgun sequence of Virgisporangium aurantiacum NBRC 16421.</title>
        <authorList>
            <person name="Komaki H."/>
            <person name="Tamura T."/>
        </authorList>
    </citation>
    <scope>NUCLEOTIDE SEQUENCE</scope>
    <source>
        <strain evidence="6">NBRC 16421</strain>
    </source>
</reference>
<name>A0A8J3Z6V6_9ACTN</name>